<dbReference type="Proteomes" id="UP001348817">
    <property type="component" value="Chromosome"/>
</dbReference>
<dbReference type="AlphaFoldDB" id="A0AAU9DF48"/>
<evidence type="ECO:0000313" key="2">
    <source>
        <dbReference type="EMBL" id="BDD09595.1"/>
    </source>
</evidence>
<keyword evidence="1" id="KW-0812">Transmembrane</keyword>
<dbReference type="RefSeq" id="WP_338391191.1">
    <property type="nucleotide sequence ID" value="NZ_AP025314.1"/>
</dbReference>
<accession>A0AAU9DF48</accession>
<proteinExistence type="predicted"/>
<evidence type="ECO:0000313" key="3">
    <source>
        <dbReference type="Proteomes" id="UP001348817"/>
    </source>
</evidence>
<organism evidence="2 3">
    <name type="scientific">Fulvitalea axinellae</name>
    <dbReference type="NCBI Taxonomy" id="1182444"/>
    <lineage>
        <taxon>Bacteria</taxon>
        <taxon>Pseudomonadati</taxon>
        <taxon>Bacteroidota</taxon>
        <taxon>Cytophagia</taxon>
        <taxon>Cytophagales</taxon>
        <taxon>Persicobacteraceae</taxon>
        <taxon>Fulvitalea</taxon>
    </lineage>
</organism>
<dbReference type="Pfam" id="PF11146">
    <property type="entry name" value="DUF2905"/>
    <property type="match status" value="1"/>
</dbReference>
<sequence>MQTLGKLLVIAGSVAVVAGMLLWLFPDRVNWLGNLPGDLKIKGKNYGIYFPLGTSLFLSVILSAILWIIGKLMR</sequence>
<dbReference type="InterPro" id="IPR021320">
    <property type="entry name" value="DUF2905"/>
</dbReference>
<dbReference type="KEGG" id="fax:FUAX_20270"/>
<dbReference type="PANTHER" id="PTHR36443:SF1">
    <property type="entry name" value="BSR5223 PROTEIN"/>
    <property type="match status" value="1"/>
</dbReference>
<gene>
    <name evidence="2" type="ORF">FUAX_20270</name>
</gene>
<evidence type="ECO:0008006" key="4">
    <source>
        <dbReference type="Google" id="ProtNLM"/>
    </source>
</evidence>
<dbReference type="PANTHER" id="PTHR36443">
    <property type="entry name" value="BSR5223 PROTEIN"/>
    <property type="match status" value="1"/>
</dbReference>
<dbReference type="EMBL" id="AP025314">
    <property type="protein sequence ID" value="BDD09595.1"/>
    <property type="molecule type" value="Genomic_DNA"/>
</dbReference>
<name>A0AAU9DF48_9BACT</name>
<keyword evidence="1" id="KW-0472">Membrane</keyword>
<keyword evidence="1" id="KW-1133">Transmembrane helix</keyword>
<protein>
    <recommendedName>
        <fullName evidence="4">DUF2905 domain-containing protein</fullName>
    </recommendedName>
</protein>
<feature type="transmembrane region" description="Helical" evidence="1">
    <location>
        <begin position="46"/>
        <end position="69"/>
    </location>
</feature>
<reference evidence="2 3" key="1">
    <citation type="submission" date="2021-12" db="EMBL/GenBank/DDBJ databases">
        <title>Genome sequencing of bacteria with rrn-lacking chromosome and rrn-plasmid.</title>
        <authorList>
            <person name="Anda M."/>
            <person name="Iwasaki W."/>
        </authorList>
    </citation>
    <scope>NUCLEOTIDE SEQUENCE [LARGE SCALE GENOMIC DNA]</scope>
    <source>
        <strain evidence="2 3">DSM 100852</strain>
    </source>
</reference>
<evidence type="ECO:0000256" key="1">
    <source>
        <dbReference type="SAM" id="Phobius"/>
    </source>
</evidence>
<keyword evidence="3" id="KW-1185">Reference proteome</keyword>
<feature type="transmembrane region" description="Helical" evidence="1">
    <location>
        <begin position="7"/>
        <end position="26"/>
    </location>
</feature>